<dbReference type="KEGG" id="acr:Acry_3585"/>
<name>A5FUA0_ACICJ</name>
<gene>
    <name evidence="1" type="ordered locus">Acry_3585</name>
</gene>
<dbReference type="HOGENOM" id="CLU_1709287_0_0_5"/>
<keyword evidence="1" id="KW-0614">Plasmid</keyword>
<dbReference type="EMBL" id="CP000692">
    <property type="protein sequence ID" value="ABQ29182.1"/>
    <property type="molecule type" value="Genomic_DNA"/>
</dbReference>
<protein>
    <submittedName>
        <fullName evidence="1">Uncharacterized protein</fullName>
    </submittedName>
</protein>
<evidence type="ECO:0000313" key="1">
    <source>
        <dbReference type="EMBL" id="ABQ29182.1"/>
    </source>
</evidence>
<accession>A5FUA0</accession>
<dbReference type="AlphaFoldDB" id="A5FUA0"/>
<evidence type="ECO:0000313" key="2">
    <source>
        <dbReference type="Proteomes" id="UP000000245"/>
    </source>
</evidence>
<organism evidence="1 2">
    <name type="scientific">Acidiphilium cryptum (strain JF-5)</name>
    <dbReference type="NCBI Taxonomy" id="349163"/>
    <lineage>
        <taxon>Bacteria</taxon>
        <taxon>Pseudomonadati</taxon>
        <taxon>Pseudomonadota</taxon>
        <taxon>Alphaproteobacteria</taxon>
        <taxon>Acetobacterales</taxon>
        <taxon>Acidocellaceae</taxon>
        <taxon>Acidiphilium</taxon>
    </lineage>
</organism>
<keyword evidence="2" id="KW-1185">Reference proteome</keyword>
<geneLocation type="plasmid" evidence="1 2">
    <name>pACRY04</name>
</geneLocation>
<proteinExistence type="predicted"/>
<dbReference type="Proteomes" id="UP000000245">
    <property type="component" value="Plasmid pACRY04"/>
</dbReference>
<reference evidence="1 2" key="1">
    <citation type="submission" date="2007-05" db="EMBL/GenBank/DDBJ databases">
        <title>Complete sequence of plasmid4 pACRY04 of Acidiphilium cryptum JF-5.</title>
        <authorList>
            <consortium name="US DOE Joint Genome Institute"/>
            <person name="Copeland A."/>
            <person name="Lucas S."/>
            <person name="Lapidus A."/>
            <person name="Barry K."/>
            <person name="Detter J.C."/>
            <person name="Glavina del Rio T."/>
            <person name="Hammon N."/>
            <person name="Israni S."/>
            <person name="Dalin E."/>
            <person name="Tice H."/>
            <person name="Pitluck S."/>
            <person name="Sims D."/>
            <person name="Brettin T."/>
            <person name="Bruce D."/>
            <person name="Han C."/>
            <person name="Schmutz J."/>
            <person name="Larimer F."/>
            <person name="Land M."/>
            <person name="Hauser L."/>
            <person name="Kyrpides N."/>
            <person name="Kim E."/>
            <person name="Magnuson T."/>
            <person name="Richardson P."/>
        </authorList>
    </citation>
    <scope>NUCLEOTIDE SEQUENCE [LARGE SCALE GENOMIC DNA]</scope>
    <source>
        <strain evidence="2">JF-5</strain>
        <plasmid evidence="2">Plasmid pACRY04</plasmid>
    </source>
</reference>
<sequence length="153" mass="17085">MKEGFIMDLSEIANELFGGNMSALIGQVSRLAQVSYSDVVAWLNGHGRNADGDRVVAAIACFVRLVKLKRAKAHAKAEADMAENALLERIKKQNDLLMAIIDKRILAESEQEELNLLRKYFENTWKAQFQEAMIYFNGEEERPTPSAGSVPTP</sequence>